<dbReference type="OrthoDB" id="9775362at2"/>
<comment type="similarity">
    <text evidence="1">Belongs to the transferase hexapeptide repeat family.</text>
</comment>
<evidence type="ECO:0000259" key="2">
    <source>
        <dbReference type="Pfam" id="PF14805"/>
    </source>
</evidence>
<dbReference type="AlphaFoldDB" id="A0A1W9ZYU3"/>
<dbReference type="InterPro" id="IPR011004">
    <property type="entry name" value="Trimer_LpxA-like_sf"/>
</dbReference>
<dbReference type="Pfam" id="PF14805">
    <property type="entry name" value="THDPS_N_2"/>
    <property type="match status" value="1"/>
</dbReference>
<dbReference type="InterPro" id="IPR037133">
    <property type="entry name" value="THP_succinylTrfase_N_sf"/>
</dbReference>
<dbReference type="InterPro" id="IPR023180">
    <property type="entry name" value="THP_succinylTrfase_dom1"/>
</dbReference>
<dbReference type="RefSeq" id="WP_083170671.1">
    <property type="nucleotide sequence ID" value="NZ_MVHF01000065.1"/>
</dbReference>
<keyword evidence="4" id="KW-1185">Reference proteome</keyword>
<sequence length="276" mass="29101">MAGTEQLAETIAEIWARMPTTLNRAEWRATREAVDLIDSGNIRCADQTEGEWTVNLWVKKALDLYYRHSQPTTVFEAGPLQFRDRFPLKRGLEVGQIRVAPPAVARHGSFFGPGTTLAACYVHLGVWVGAETLIDTWVALGTCAQIGSRVKILPCTSIVGSLHPIEARPAIVEDDCHIGSGCVVGAGVRVRHGAILAPGVTITPASRVVDVSGVSLETSGNEVPENSIVIPGTVPAPGSTSGSIGIAAALVIGCRDPRLTANENLAAAVEKIGIIS</sequence>
<evidence type="ECO:0000313" key="4">
    <source>
        <dbReference type="Proteomes" id="UP000192448"/>
    </source>
</evidence>
<evidence type="ECO:0000313" key="3">
    <source>
        <dbReference type="EMBL" id="ORA22904.1"/>
    </source>
</evidence>
<accession>A0A1W9ZYU3</accession>
<gene>
    <name evidence="3" type="ORF">BST13_35805</name>
</gene>
<dbReference type="SUPFAM" id="SSF51161">
    <property type="entry name" value="Trimeric LpxA-like enzymes"/>
    <property type="match status" value="1"/>
</dbReference>
<dbReference type="Gene3D" id="2.160.10.10">
    <property type="entry name" value="Hexapeptide repeat proteins"/>
    <property type="match status" value="1"/>
</dbReference>
<protein>
    <recommendedName>
        <fullName evidence="2">Tetrahydrodipicolinate-N-succinyltransferase chain A domain-containing protein</fullName>
    </recommendedName>
</protein>
<dbReference type="InterPro" id="IPR001451">
    <property type="entry name" value="Hexapep"/>
</dbReference>
<feature type="domain" description="Tetrahydrodipicolinate-N-succinyltransferase chain A" evidence="2">
    <location>
        <begin position="6"/>
        <end position="67"/>
    </location>
</feature>
<organism evidence="3 4">
    <name type="scientific">Mycobacterium aquaticum</name>
    <dbReference type="NCBI Taxonomy" id="1927124"/>
    <lineage>
        <taxon>Bacteria</taxon>
        <taxon>Bacillati</taxon>
        <taxon>Actinomycetota</taxon>
        <taxon>Actinomycetes</taxon>
        <taxon>Mycobacteriales</taxon>
        <taxon>Mycobacteriaceae</taxon>
        <taxon>Mycobacterium</taxon>
    </lineage>
</organism>
<evidence type="ECO:0000256" key="1">
    <source>
        <dbReference type="ARBA" id="ARBA00007274"/>
    </source>
</evidence>
<dbReference type="Gene3D" id="1.10.166.10">
    <property type="entry name" value="Tetrahydrodipicolinate-N-succinyltransferase, N-terminal domain"/>
    <property type="match status" value="1"/>
</dbReference>
<proteinExistence type="inferred from homology"/>
<reference evidence="3 4" key="1">
    <citation type="submission" date="2017-02" db="EMBL/GenBank/DDBJ databases">
        <title>The new phylogeny of genus Mycobacterium.</title>
        <authorList>
            <person name="Tortoli E."/>
            <person name="Trovato A."/>
            <person name="Cirillo D.M."/>
        </authorList>
    </citation>
    <scope>NUCLEOTIDE SEQUENCE [LARGE SCALE GENOMIC DNA]</scope>
    <source>
        <strain evidence="3 4">RW6</strain>
    </source>
</reference>
<dbReference type="EMBL" id="MVHF01000065">
    <property type="protein sequence ID" value="ORA22904.1"/>
    <property type="molecule type" value="Genomic_DNA"/>
</dbReference>
<name>A0A1W9ZYU3_9MYCO</name>
<dbReference type="Proteomes" id="UP000192448">
    <property type="component" value="Unassembled WGS sequence"/>
</dbReference>
<dbReference type="Pfam" id="PF14602">
    <property type="entry name" value="Hexapep_2"/>
    <property type="match status" value="1"/>
</dbReference>
<dbReference type="STRING" id="1927124.BST13_35805"/>
<comment type="caution">
    <text evidence="3">The sequence shown here is derived from an EMBL/GenBank/DDBJ whole genome shotgun (WGS) entry which is preliminary data.</text>
</comment>